<evidence type="ECO:0000313" key="1">
    <source>
        <dbReference type="EMBL" id="QNO45168.1"/>
    </source>
</evidence>
<reference evidence="1" key="1">
    <citation type="submission" date="2020-06" db="EMBL/GenBank/DDBJ databases">
        <title>Unique genomic features of the anaerobic methanotrophic archaea.</title>
        <authorList>
            <person name="Chadwick G.L."/>
            <person name="Skennerton C.T."/>
            <person name="Laso-Perez R."/>
            <person name="Leu A.O."/>
            <person name="Speth D.R."/>
            <person name="Yu H."/>
            <person name="Morgan-Lang C."/>
            <person name="Hatzenpichler R."/>
            <person name="Goudeau D."/>
            <person name="Malmstrom R."/>
            <person name="Brazelton W.J."/>
            <person name="Woyke T."/>
            <person name="Hallam S.J."/>
            <person name="Tyson G.W."/>
            <person name="Wegener G."/>
            <person name="Boetius A."/>
            <person name="Orphan V."/>
        </authorList>
    </citation>
    <scope>NUCLEOTIDE SEQUENCE</scope>
</reference>
<sequence length="96" mass="10969">MKFKSCEIKDFRISLFLKSMRSISRDAMSSGIMPYINNIYYEELFIIFGCYVAQIKASGWVIHMILSKYSSSSSSDSSRQKSAQNFAIAAINWSEI</sequence>
<protein>
    <submittedName>
        <fullName evidence="1">Uncharacterized protein</fullName>
    </submittedName>
</protein>
<proteinExistence type="predicted"/>
<name>A0A7G9YAY4_9EURY</name>
<evidence type="ECO:0000313" key="2">
    <source>
        <dbReference type="EMBL" id="QNO46030.1"/>
    </source>
</evidence>
<gene>
    <name evidence="1" type="ORF">GMDKAGHH_00021</name>
    <name evidence="2" type="ORF">OOGCPJEC_00015</name>
</gene>
<dbReference type="EMBL" id="MT631077">
    <property type="protein sequence ID" value="QNO45168.1"/>
    <property type="molecule type" value="Genomic_DNA"/>
</dbReference>
<accession>A0A7G9YAY4</accession>
<dbReference type="EMBL" id="MT631166">
    <property type="protein sequence ID" value="QNO46030.1"/>
    <property type="molecule type" value="Genomic_DNA"/>
</dbReference>
<organism evidence="1">
    <name type="scientific">Candidatus Methanogaster sp. ANME-2c ERB4</name>
    <dbReference type="NCBI Taxonomy" id="2759911"/>
    <lineage>
        <taxon>Archaea</taxon>
        <taxon>Methanobacteriati</taxon>
        <taxon>Methanobacteriota</taxon>
        <taxon>Stenosarchaea group</taxon>
        <taxon>Methanomicrobia</taxon>
        <taxon>Methanosarcinales</taxon>
        <taxon>ANME-2 cluster</taxon>
        <taxon>Candidatus Methanogasteraceae</taxon>
        <taxon>Candidatus Methanogaster</taxon>
    </lineage>
</organism>
<dbReference type="AlphaFoldDB" id="A0A7G9YAY4"/>